<proteinExistence type="predicted"/>
<accession>D6ZSW6</accession>
<sequence length="44" mass="4721">MKVTNGLACLWTPINVCDNDSRYMAPGAGVADAACVAQELCWYV</sequence>
<dbReference type="AlphaFoldDB" id="D6ZSW6"/>
<dbReference type="HOGENOM" id="CLU_3213043_0_0_11"/>
<protein>
    <submittedName>
        <fullName evidence="1">Glycosomal membrane like protein</fullName>
    </submittedName>
</protein>
<evidence type="ECO:0000313" key="1">
    <source>
        <dbReference type="EMBL" id="ADG99971.1"/>
    </source>
</evidence>
<dbReference type="KEGG" id="bll:BLJ_0495"/>
<name>D6ZSW6_BIFLJ</name>
<dbReference type="Proteomes" id="UP000006740">
    <property type="component" value="Chromosome"/>
</dbReference>
<dbReference type="EMBL" id="CP002010">
    <property type="protein sequence ID" value="ADG99971.1"/>
    <property type="molecule type" value="Genomic_DNA"/>
</dbReference>
<reference evidence="1 2" key="1">
    <citation type="journal article" date="2010" name="J. Bacteriol.">
        <title>Complete genome sequence of Bifidobacterium longum JDM301.</title>
        <authorList>
            <person name="Wei Y.X."/>
            <person name="Zhang Z.Y."/>
            <person name="Liu C."/>
            <person name="Zhu Y.Z."/>
            <person name="Zhu Y.Q."/>
            <person name="Zheng H."/>
            <person name="Zhao G.P."/>
            <person name="Wang S."/>
            <person name="Guo X.K."/>
        </authorList>
    </citation>
    <scope>NUCLEOTIDE SEQUENCE [LARGE SCALE GENOMIC DNA]</scope>
    <source>
        <strain evidence="1 2">JDM301</strain>
    </source>
</reference>
<evidence type="ECO:0000313" key="2">
    <source>
        <dbReference type="Proteomes" id="UP000006740"/>
    </source>
</evidence>
<gene>
    <name evidence="1" type="ordered locus">BLJ_0495</name>
</gene>
<organism evidence="1 2">
    <name type="scientific">Bifidobacterium longum subsp. longum (strain JDM301)</name>
    <dbReference type="NCBI Taxonomy" id="759350"/>
    <lineage>
        <taxon>Bacteria</taxon>
        <taxon>Bacillati</taxon>
        <taxon>Actinomycetota</taxon>
        <taxon>Actinomycetes</taxon>
        <taxon>Bifidobacteriales</taxon>
        <taxon>Bifidobacteriaceae</taxon>
        <taxon>Bifidobacterium</taxon>
    </lineage>
</organism>